<dbReference type="CDD" id="cd06223">
    <property type="entry name" value="PRTases_typeI"/>
    <property type="match status" value="1"/>
</dbReference>
<dbReference type="Gene3D" id="3.40.50.2020">
    <property type="match status" value="1"/>
</dbReference>
<protein>
    <submittedName>
        <fullName evidence="4">ComF family protein</fullName>
    </submittedName>
</protein>
<dbReference type="PANTHER" id="PTHR47505:SF1">
    <property type="entry name" value="DNA UTILIZATION PROTEIN YHGH"/>
    <property type="match status" value="1"/>
</dbReference>
<keyword evidence="5" id="KW-1185">Reference proteome</keyword>
<comment type="similarity">
    <text evidence="1">Belongs to the ComF/GntX family.</text>
</comment>
<feature type="domain" description="Double zinc ribbon" evidence="3">
    <location>
        <begin position="15"/>
        <end position="59"/>
    </location>
</feature>
<dbReference type="OrthoDB" id="9779910at2"/>
<comment type="caution">
    <text evidence="4">The sequence shown here is derived from an EMBL/GenBank/DDBJ whole genome shotgun (WGS) entry which is preliminary data.</text>
</comment>
<name>A0A494WRC9_9FIRM</name>
<organism evidence="4 5">
    <name type="scientific">Desulfofundulus salinus</name>
    <dbReference type="NCBI Taxonomy" id="2419843"/>
    <lineage>
        <taxon>Bacteria</taxon>
        <taxon>Bacillati</taxon>
        <taxon>Bacillota</taxon>
        <taxon>Clostridia</taxon>
        <taxon>Eubacteriales</taxon>
        <taxon>Peptococcaceae</taxon>
        <taxon>Desulfofundulus</taxon>
    </lineage>
</organism>
<dbReference type="RefSeq" id="WP_121450238.1">
    <property type="nucleotide sequence ID" value="NZ_RBWE01000001.1"/>
</dbReference>
<dbReference type="EMBL" id="RBWE01000001">
    <property type="protein sequence ID" value="RKO65769.1"/>
    <property type="molecule type" value="Genomic_DNA"/>
</dbReference>
<proteinExistence type="inferred from homology"/>
<evidence type="ECO:0000313" key="4">
    <source>
        <dbReference type="EMBL" id="RKO65769.1"/>
    </source>
</evidence>
<reference evidence="4 5" key="1">
    <citation type="submission" date="2018-10" db="EMBL/GenBank/DDBJ databases">
        <authorList>
            <person name="Grouzdev D.S."/>
            <person name="Krutkina M.S."/>
            <person name="Tourova T.P."/>
            <person name="Nazina T.N."/>
        </authorList>
    </citation>
    <scope>NUCLEOTIDE SEQUENCE [LARGE SCALE GENOMIC DNA]</scope>
    <source>
        <strain evidence="4 5">435</strain>
    </source>
</reference>
<dbReference type="InterPro" id="IPR029057">
    <property type="entry name" value="PRTase-like"/>
</dbReference>
<dbReference type="InterPro" id="IPR051910">
    <property type="entry name" value="ComF/GntX_DNA_util-trans"/>
</dbReference>
<evidence type="ECO:0000313" key="5">
    <source>
        <dbReference type="Proteomes" id="UP000271256"/>
    </source>
</evidence>
<evidence type="ECO:0000256" key="2">
    <source>
        <dbReference type="SAM" id="MobiDB-lite"/>
    </source>
</evidence>
<sequence>MQRLLIPLRELWTDFLDLLFPPSRGCPLCGAAAEDGELCSRCREMFLDNRMPVGCTICGCFQRPSGKRTGTPGEEPGGSGGGALVTTSRSTGRGGAPFPHLPCPQCGAGCPPFNAARAVGPYEGVLKEAVLRLKFRRERWLARPLGRLLAAVARELVPPGTPPLVVPVPLSRKRLQARGFNQAEWLARELSLTLGWSLVPALRKVRETPPQTGLPRSARLSNLSGSFALAGDIPPGSVAVLVDDVITTGSTARECTRTLLAAGVVAVYVVTLAGPLCCGSTEGDTGGPLF</sequence>
<accession>A0A494WRC9</accession>
<dbReference type="SUPFAM" id="SSF53271">
    <property type="entry name" value="PRTase-like"/>
    <property type="match status" value="1"/>
</dbReference>
<dbReference type="InterPro" id="IPR044005">
    <property type="entry name" value="DZR_2"/>
</dbReference>
<evidence type="ECO:0000259" key="3">
    <source>
        <dbReference type="Pfam" id="PF18912"/>
    </source>
</evidence>
<dbReference type="Proteomes" id="UP000271256">
    <property type="component" value="Unassembled WGS sequence"/>
</dbReference>
<dbReference type="AlphaFoldDB" id="A0A494WRC9"/>
<dbReference type="Pfam" id="PF18912">
    <property type="entry name" value="DZR_2"/>
    <property type="match status" value="1"/>
</dbReference>
<dbReference type="PANTHER" id="PTHR47505">
    <property type="entry name" value="DNA UTILIZATION PROTEIN YHGH"/>
    <property type="match status" value="1"/>
</dbReference>
<feature type="region of interest" description="Disordered" evidence="2">
    <location>
        <begin position="68"/>
        <end position="93"/>
    </location>
</feature>
<evidence type="ECO:0000256" key="1">
    <source>
        <dbReference type="ARBA" id="ARBA00008007"/>
    </source>
</evidence>
<dbReference type="InterPro" id="IPR000836">
    <property type="entry name" value="PRTase_dom"/>
</dbReference>
<gene>
    <name evidence="4" type="ORF">D7024_01490</name>
</gene>